<dbReference type="InterPro" id="IPR008521">
    <property type="entry name" value="Mg_trans_NIPA"/>
</dbReference>
<dbReference type="GO" id="GO:0016020">
    <property type="term" value="C:membrane"/>
    <property type="evidence" value="ECO:0007669"/>
    <property type="project" value="UniProtKB-SubCell"/>
</dbReference>
<feature type="transmembrane region" description="Helical" evidence="6">
    <location>
        <begin position="79"/>
        <end position="99"/>
    </location>
</feature>
<dbReference type="Pfam" id="PF05653">
    <property type="entry name" value="Mg_trans_NIPA"/>
    <property type="match status" value="1"/>
</dbReference>
<evidence type="ECO:0000256" key="4">
    <source>
        <dbReference type="ARBA" id="ARBA00023136"/>
    </source>
</evidence>
<feature type="transmembrane region" description="Helical" evidence="6">
    <location>
        <begin position="6"/>
        <end position="31"/>
    </location>
</feature>
<gene>
    <name evidence="7" type="ORF">BCV72DRAFT_252432</name>
</gene>
<proteinExistence type="predicted"/>
<dbReference type="GO" id="GO:0015095">
    <property type="term" value="F:magnesium ion transmembrane transporter activity"/>
    <property type="evidence" value="ECO:0007669"/>
    <property type="project" value="InterPro"/>
</dbReference>
<evidence type="ECO:0000256" key="2">
    <source>
        <dbReference type="ARBA" id="ARBA00022692"/>
    </source>
</evidence>
<keyword evidence="2 6" id="KW-0812">Transmembrane</keyword>
<dbReference type="OrthoDB" id="165382at2759"/>
<dbReference type="PANTHER" id="PTHR12570">
    <property type="match status" value="1"/>
</dbReference>
<evidence type="ECO:0000256" key="5">
    <source>
        <dbReference type="SAM" id="MobiDB-lite"/>
    </source>
</evidence>
<sequence>MGSEDNVIRFAIGVFVSLGASFMDALGLNILKLDHVKEASREKQRGDCSRPLWHIGLYTYIASQLIGSTIALNYLKTQWVAPLGSVALIFNFIFAKILVGTNITRKDVLGTFVVVASVIWIVVFGGIVLNITTFGGLFFSIWSNWEIADTSRRLHLFANMNQRKMKHIVGLMFSVEGGLLASETLLLAKSGVKLFTLSLQSQVNQFNDNTSRFIILALIITAVMQVYCLNTALKLYSSVVVVPVFYGTYTALGLVNTIIYLDEVGNYPPWAIILVFVGIAVLIYGVALLSSKSDPAHMPEEEEEMQDIPSADTTKEHWISAKEEKLQDNKSLTTSTSSSSSHDNNTTTTPAAAATYPIEREQQPKSVLRFLKKIRYLFTRTALPRREMNTFISLHSQTTGDNNTIPLVIK</sequence>
<dbReference type="AlphaFoldDB" id="A0A1X0QRV3"/>
<evidence type="ECO:0000256" key="1">
    <source>
        <dbReference type="ARBA" id="ARBA00004141"/>
    </source>
</evidence>
<dbReference type="SUPFAM" id="SSF103481">
    <property type="entry name" value="Multidrug resistance efflux transporter EmrE"/>
    <property type="match status" value="1"/>
</dbReference>
<dbReference type="EMBL" id="KV922047">
    <property type="protein sequence ID" value="ORE02490.1"/>
    <property type="molecule type" value="Genomic_DNA"/>
</dbReference>
<dbReference type="Proteomes" id="UP000242414">
    <property type="component" value="Unassembled WGS sequence"/>
</dbReference>
<feature type="transmembrane region" description="Helical" evidence="6">
    <location>
        <begin position="213"/>
        <end position="233"/>
    </location>
</feature>
<evidence type="ECO:0008006" key="8">
    <source>
        <dbReference type="Google" id="ProtNLM"/>
    </source>
</evidence>
<feature type="transmembrane region" description="Helical" evidence="6">
    <location>
        <begin position="52"/>
        <end position="73"/>
    </location>
</feature>
<feature type="transmembrane region" description="Helical" evidence="6">
    <location>
        <begin position="267"/>
        <end position="289"/>
    </location>
</feature>
<accession>A0A1X0QRV3</accession>
<evidence type="ECO:0000313" key="7">
    <source>
        <dbReference type="EMBL" id="ORE02490.1"/>
    </source>
</evidence>
<evidence type="ECO:0000256" key="3">
    <source>
        <dbReference type="ARBA" id="ARBA00022989"/>
    </source>
</evidence>
<comment type="subcellular location">
    <subcellularLocation>
        <location evidence="1">Membrane</location>
        <topology evidence="1">Multi-pass membrane protein</topology>
    </subcellularLocation>
</comment>
<feature type="transmembrane region" description="Helical" evidence="6">
    <location>
        <begin position="111"/>
        <end position="142"/>
    </location>
</feature>
<dbReference type="VEuPathDB" id="FungiDB:BCV72DRAFT_252432"/>
<evidence type="ECO:0000256" key="6">
    <source>
        <dbReference type="SAM" id="Phobius"/>
    </source>
</evidence>
<organism evidence="7">
    <name type="scientific">Rhizopus microsporus var. microsporus</name>
    <dbReference type="NCBI Taxonomy" id="86635"/>
    <lineage>
        <taxon>Eukaryota</taxon>
        <taxon>Fungi</taxon>
        <taxon>Fungi incertae sedis</taxon>
        <taxon>Mucoromycota</taxon>
        <taxon>Mucoromycotina</taxon>
        <taxon>Mucoromycetes</taxon>
        <taxon>Mucorales</taxon>
        <taxon>Mucorineae</taxon>
        <taxon>Rhizopodaceae</taxon>
        <taxon>Rhizopus</taxon>
    </lineage>
</organism>
<keyword evidence="3 6" id="KW-1133">Transmembrane helix</keyword>
<feature type="transmembrane region" description="Helical" evidence="6">
    <location>
        <begin position="240"/>
        <end position="261"/>
    </location>
</feature>
<name>A0A1X0QRV3_RHIZD</name>
<reference evidence="7" key="1">
    <citation type="journal article" date="2016" name="Proc. Natl. Acad. Sci. U.S.A.">
        <title>Lipid metabolic changes in an early divergent fungus govern the establishment of a mutualistic symbiosis with endobacteria.</title>
        <authorList>
            <person name="Lastovetsky O.A."/>
            <person name="Gaspar M.L."/>
            <person name="Mondo S.J."/>
            <person name="LaButti K.M."/>
            <person name="Sandor L."/>
            <person name="Grigoriev I.V."/>
            <person name="Henry S.A."/>
            <person name="Pawlowska T.E."/>
        </authorList>
    </citation>
    <scope>NUCLEOTIDE SEQUENCE [LARGE SCALE GENOMIC DNA]</scope>
    <source>
        <strain evidence="7">ATCC 52814</strain>
    </source>
</reference>
<dbReference type="PANTHER" id="PTHR12570:SF82">
    <property type="entry name" value="NIPA-LIKE PROTEIN 3"/>
    <property type="match status" value="1"/>
</dbReference>
<dbReference type="InterPro" id="IPR037185">
    <property type="entry name" value="EmrE-like"/>
</dbReference>
<feature type="region of interest" description="Disordered" evidence="5">
    <location>
        <begin position="325"/>
        <end position="358"/>
    </location>
</feature>
<protein>
    <recommendedName>
        <fullName evidence="8">DUF803-domain-containing protein</fullName>
    </recommendedName>
</protein>
<keyword evidence="4 6" id="KW-0472">Membrane</keyword>
<feature type="compositionally biased region" description="Low complexity" evidence="5">
    <location>
        <begin position="331"/>
        <end position="355"/>
    </location>
</feature>